<dbReference type="EMBL" id="CAMAPE010000017">
    <property type="protein sequence ID" value="CAH9083728.1"/>
    <property type="molecule type" value="Genomic_DNA"/>
</dbReference>
<feature type="compositionally biased region" description="Basic and acidic residues" evidence="1">
    <location>
        <begin position="1"/>
        <end position="18"/>
    </location>
</feature>
<dbReference type="InterPro" id="IPR039537">
    <property type="entry name" value="Retrotran_Ty1/copia-like"/>
</dbReference>
<protein>
    <recommendedName>
        <fullName evidence="4">Integrase catalytic domain-containing protein</fullName>
    </recommendedName>
</protein>
<reference evidence="2" key="1">
    <citation type="submission" date="2022-07" db="EMBL/GenBank/DDBJ databases">
        <authorList>
            <person name="Macas J."/>
            <person name="Novak P."/>
            <person name="Neumann P."/>
        </authorList>
    </citation>
    <scope>NUCLEOTIDE SEQUENCE</scope>
</reference>
<comment type="caution">
    <text evidence="2">The sequence shown here is derived from an EMBL/GenBank/DDBJ whole genome shotgun (WGS) entry which is preliminary data.</text>
</comment>
<accession>A0A9P0Z2G7</accession>
<dbReference type="AlphaFoldDB" id="A0A9P0Z2G7"/>
<dbReference type="SUPFAM" id="SSF53098">
    <property type="entry name" value="Ribonuclease H-like"/>
    <property type="match status" value="1"/>
</dbReference>
<dbReference type="Gene3D" id="3.30.420.10">
    <property type="entry name" value="Ribonuclease H-like superfamily/Ribonuclease H"/>
    <property type="match status" value="1"/>
</dbReference>
<evidence type="ECO:0000256" key="1">
    <source>
        <dbReference type="SAM" id="MobiDB-lite"/>
    </source>
</evidence>
<feature type="region of interest" description="Disordered" evidence="1">
    <location>
        <begin position="1"/>
        <end position="37"/>
    </location>
</feature>
<sequence length="139" mass="16428">MGICRLKQESEHRPEMHGRRNSRKKSRDSIDRGSFHGLDWDNFPFREMGTFQRDIQKRKAGTFQRDGERGIDHNFSAPRTHQQYGVVERKNRTLEDMTRTMLISNGLARNFWAEALNTACYIINRAMIRPLLRKMICTN</sequence>
<evidence type="ECO:0000313" key="3">
    <source>
        <dbReference type="Proteomes" id="UP001152484"/>
    </source>
</evidence>
<dbReference type="InterPro" id="IPR012337">
    <property type="entry name" value="RNaseH-like_sf"/>
</dbReference>
<name>A0A9P0Z2G7_CUSEU</name>
<dbReference type="InterPro" id="IPR036397">
    <property type="entry name" value="RNaseH_sf"/>
</dbReference>
<dbReference type="Proteomes" id="UP001152484">
    <property type="component" value="Unassembled WGS sequence"/>
</dbReference>
<proteinExistence type="predicted"/>
<keyword evidence="3" id="KW-1185">Reference proteome</keyword>
<evidence type="ECO:0000313" key="2">
    <source>
        <dbReference type="EMBL" id="CAH9083728.1"/>
    </source>
</evidence>
<dbReference type="OrthoDB" id="1751476at2759"/>
<feature type="region of interest" description="Disordered" evidence="1">
    <location>
        <begin position="59"/>
        <end position="79"/>
    </location>
</feature>
<dbReference type="PANTHER" id="PTHR42648:SF21">
    <property type="entry name" value="CYSTEINE-RICH RLK (RECEPTOR-LIKE PROTEIN KINASE) 8"/>
    <property type="match status" value="1"/>
</dbReference>
<evidence type="ECO:0008006" key="4">
    <source>
        <dbReference type="Google" id="ProtNLM"/>
    </source>
</evidence>
<gene>
    <name evidence="2" type="ORF">CEURO_LOCUS8730</name>
</gene>
<dbReference type="PANTHER" id="PTHR42648">
    <property type="entry name" value="TRANSPOSASE, PUTATIVE-RELATED"/>
    <property type="match status" value="1"/>
</dbReference>
<dbReference type="GO" id="GO:0003676">
    <property type="term" value="F:nucleic acid binding"/>
    <property type="evidence" value="ECO:0007669"/>
    <property type="project" value="InterPro"/>
</dbReference>
<organism evidence="2 3">
    <name type="scientific">Cuscuta europaea</name>
    <name type="common">European dodder</name>
    <dbReference type="NCBI Taxonomy" id="41803"/>
    <lineage>
        <taxon>Eukaryota</taxon>
        <taxon>Viridiplantae</taxon>
        <taxon>Streptophyta</taxon>
        <taxon>Embryophyta</taxon>
        <taxon>Tracheophyta</taxon>
        <taxon>Spermatophyta</taxon>
        <taxon>Magnoliopsida</taxon>
        <taxon>eudicotyledons</taxon>
        <taxon>Gunneridae</taxon>
        <taxon>Pentapetalae</taxon>
        <taxon>asterids</taxon>
        <taxon>lamiids</taxon>
        <taxon>Solanales</taxon>
        <taxon>Convolvulaceae</taxon>
        <taxon>Cuscuteae</taxon>
        <taxon>Cuscuta</taxon>
        <taxon>Cuscuta subgen. Cuscuta</taxon>
    </lineage>
</organism>